<dbReference type="EMBL" id="PGEX01000001">
    <property type="protein sequence ID" value="PJJ42205.1"/>
    <property type="molecule type" value="Genomic_DNA"/>
</dbReference>
<evidence type="ECO:0000313" key="2">
    <source>
        <dbReference type="Proteomes" id="UP000231134"/>
    </source>
</evidence>
<dbReference type="Proteomes" id="UP000231134">
    <property type="component" value="Unassembled WGS sequence"/>
</dbReference>
<reference evidence="1 2" key="1">
    <citation type="submission" date="2017-11" db="EMBL/GenBank/DDBJ databases">
        <title>Animal gut microbial communities from fecal samples from Wisconsin, USA.</title>
        <authorList>
            <person name="Neumann A."/>
        </authorList>
    </citation>
    <scope>NUCLEOTIDE SEQUENCE [LARGE SCALE GENOMIC DNA]</scope>
    <source>
        <strain evidence="1 2">UWS3</strain>
    </source>
</reference>
<gene>
    <name evidence="1" type="ORF">BGX16_2223</name>
</gene>
<name>A0A2M9A918_9BACT</name>
<sequence length="107" mass="12231">MKTSPTRPENVILPSSNMMYPFMTLDDNAEIVHSEMGKDGRVKVYIEKPDAKDGFHRATCYLPSYTWEDIFGFSDEEINRYKKVIESTAHLIMEFSQKGGFSNAANL</sequence>
<evidence type="ECO:0000313" key="1">
    <source>
        <dbReference type="EMBL" id="PJJ42205.1"/>
    </source>
</evidence>
<organism evidence="1 2">
    <name type="scientific">Hallerella succinigenes</name>
    <dbReference type="NCBI Taxonomy" id="1896222"/>
    <lineage>
        <taxon>Bacteria</taxon>
        <taxon>Pseudomonadati</taxon>
        <taxon>Fibrobacterota</taxon>
        <taxon>Fibrobacteria</taxon>
        <taxon>Fibrobacterales</taxon>
        <taxon>Fibrobacteraceae</taxon>
        <taxon>Hallerella</taxon>
    </lineage>
</organism>
<comment type="caution">
    <text evidence="1">The sequence shown here is derived from an EMBL/GenBank/DDBJ whole genome shotgun (WGS) entry which is preliminary data.</text>
</comment>
<proteinExistence type="predicted"/>
<protein>
    <submittedName>
        <fullName evidence="1">Uncharacterized protein</fullName>
    </submittedName>
</protein>
<keyword evidence="2" id="KW-1185">Reference proteome</keyword>
<accession>A0A2M9A918</accession>
<dbReference type="AlphaFoldDB" id="A0A2M9A918"/>